<dbReference type="Proteomes" id="UP000236023">
    <property type="component" value="Unassembled WGS sequence"/>
</dbReference>
<dbReference type="RefSeq" id="WP_102895438.1">
    <property type="nucleotide sequence ID" value="NZ_JAMOHU010000011.1"/>
</dbReference>
<gene>
    <name evidence="1" type="ORF">CXK94_18735</name>
</gene>
<dbReference type="EMBL" id="POUT01000013">
    <property type="protein sequence ID" value="PNG06355.1"/>
    <property type="molecule type" value="Genomic_DNA"/>
</dbReference>
<comment type="caution">
    <text evidence="1">The sequence shown here is derived from an EMBL/GenBank/DDBJ whole genome shotgun (WGS) entry which is preliminary data.</text>
</comment>
<dbReference type="PIRSF" id="PIRSF028291">
    <property type="entry name" value="UCP028291"/>
    <property type="match status" value="1"/>
</dbReference>
<evidence type="ECO:0000313" key="2">
    <source>
        <dbReference type="Proteomes" id="UP000236023"/>
    </source>
</evidence>
<dbReference type="Pfam" id="PF09981">
    <property type="entry name" value="DUF2218"/>
    <property type="match status" value="1"/>
</dbReference>
<protein>
    <submittedName>
        <fullName evidence="1">DUF2218 domain-containing protein</fullName>
    </submittedName>
</protein>
<accession>A0A2N8SV28</accession>
<reference evidence="1 2" key="1">
    <citation type="submission" date="2018-01" db="EMBL/GenBank/DDBJ databases">
        <title>Denitrification phenotypes of diverse strains of Pseudomonas stutzeri.</title>
        <authorList>
            <person name="Milligan D.A."/>
            <person name="Bergaust L."/>
            <person name="Bakken L.R."/>
            <person name="Frostegard A."/>
        </authorList>
    </citation>
    <scope>NUCLEOTIDE SEQUENCE [LARGE SCALE GENOMIC DNA]</scope>
    <source>
        <strain evidence="1 2">24a75</strain>
    </source>
</reference>
<dbReference type="Gene3D" id="3.30.310.50">
    <property type="entry name" value="Alpha-D-phosphohexomutase, C-terminal domain"/>
    <property type="match status" value="1"/>
</dbReference>
<proteinExistence type="predicted"/>
<evidence type="ECO:0000313" key="1">
    <source>
        <dbReference type="EMBL" id="PNG06355.1"/>
    </source>
</evidence>
<sequence>MHTSHAQVATTNPARLVKRLCNHWRHKFPVQVDEQGGEIELPLGQCSLQVSPTGLQARLQSPDPEQLQRMQTVVADHLQRMAGDESLGIAWLSGPA</sequence>
<organism evidence="1 2">
    <name type="scientific">Stutzerimonas stutzeri</name>
    <name type="common">Pseudomonas stutzeri</name>
    <dbReference type="NCBI Taxonomy" id="316"/>
    <lineage>
        <taxon>Bacteria</taxon>
        <taxon>Pseudomonadati</taxon>
        <taxon>Pseudomonadota</taxon>
        <taxon>Gammaproteobacteria</taxon>
        <taxon>Pseudomonadales</taxon>
        <taxon>Pseudomonadaceae</taxon>
        <taxon>Stutzerimonas</taxon>
    </lineage>
</organism>
<name>A0A2N8SV28_STUST</name>
<dbReference type="AlphaFoldDB" id="A0A2N8SV28"/>
<dbReference type="InterPro" id="IPR014543">
    <property type="entry name" value="UCP028291"/>
</dbReference>